<dbReference type="Proteomes" id="UP000003824">
    <property type="component" value="Unassembled WGS sequence"/>
</dbReference>
<evidence type="ECO:0000313" key="3">
    <source>
        <dbReference type="Proteomes" id="UP000003824"/>
    </source>
</evidence>
<evidence type="ECO:0000313" key="2">
    <source>
        <dbReference type="EMBL" id="EFE68146.2"/>
    </source>
</evidence>
<name>D6A9B0_STRV1</name>
<evidence type="ECO:0000256" key="1">
    <source>
        <dbReference type="SAM" id="MobiDB-lite"/>
    </source>
</evidence>
<organism evidence="2 3">
    <name type="scientific">Streptomyces viridosporus (strain ATCC 14672 / DSM 40746 / JCM 4963 / KCTC 9882 / NRRL B-12104 / FH 1290)</name>
    <name type="common">Streptomyces ghanaensis</name>
    <dbReference type="NCBI Taxonomy" id="566461"/>
    <lineage>
        <taxon>Bacteria</taxon>
        <taxon>Bacillati</taxon>
        <taxon>Actinomycetota</taxon>
        <taxon>Actinomycetes</taxon>
        <taxon>Kitasatosporales</taxon>
        <taxon>Streptomycetaceae</taxon>
        <taxon>Streptomyces</taxon>
    </lineage>
</organism>
<accession>D6A9B0</accession>
<feature type="region of interest" description="Disordered" evidence="1">
    <location>
        <begin position="1"/>
        <end position="79"/>
    </location>
</feature>
<dbReference type="EMBL" id="DS999641">
    <property type="protein sequence ID" value="EFE68146.2"/>
    <property type="molecule type" value="Genomic_DNA"/>
</dbReference>
<proteinExistence type="predicted"/>
<reference evidence="3" key="1">
    <citation type="submission" date="2008-12" db="EMBL/GenBank/DDBJ databases">
        <title>Annotation of Streptomyces ghanaensis ATCC 14672.</title>
        <authorList>
            <consortium name="The Broad Institute Genome Sequencing Platform"/>
            <consortium name="Broad Institute Microbial Sequencing Center"/>
            <person name="Fischbach M."/>
            <person name="Ward D."/>
            <person name="Young S."/>
            <person name="Kodira C.D."/>
            <person name="Zeng Q."/>
            <person name="Koehrsen M."/>
            <person name="Godfrey P."/>
            <person name="Alvarado L."/>
            <person name="Berlin A.M."/>
            <person name="Borenstein D."/>
            <person name="Chen Z."/>
            <person name="Engels R."/>
            <person name="Freedman E."/>
            <person name="Gellesch M."/>
            <person name="Goldberg J."/>
            <person name="Griggs A."/>
            <person name="Gujja S."/>
            <person name="Heiman D.I."/>
            <person name="Hepburn T.A."/>
            <person name="Howarth C."/>
            <person name="Jen D."/>
            <person name="Larson L."/>
            <person name="Lewis B."/>
            <person name="Mehta T."/>
            <person name="Park D."/>
            <person name="Pearson M."/>
            <person name="Roberts A."/>
            <person name="Saif S."/>
            <person name="Shea T.D."/>
            <person name="Shenoy N."/>
            <person name="Sisk P."/>
            <person name="Stolte C."/>
            <person name="Sykes S.N."/>
            <person name="Walk T."/>
            <person name="White J."/>
            <person name="Yandava C."/>
            <person name="Straight P."/>
            <person name="Clardy J."/>
            <person name="Hung D."/>
            <person name="Kolter R."/>
            <person name="Mekalanos J."/>
            <person name="Walker S."/>
            <person name="Walsh C.T."/>
            <person name="Wieland B.L.C."/>
            <person name="Ilzarbe M."/>
            <person name="Galagan J."/>
            <person name="Nusbaum C."/>
            <person name="Birren B."/>
        </authorList>
    </citation>
    <scope>NUCLEOTIDE SEQUENCE [LARGE SCALE GENOMIC DNA]</scope>
    <source>
        <strain evidence="3">ATCC 14672 / DSM 40746 / JCM 4963 / KCTC 9882 / NRRL B-12104 / FH 1290</strain>
    </source>
</reference>
<gene>
    <name evidence="2" type="ORF">SSFG_03392</name>
</gene>
<dbReference type="AlphaFoldDB" id="D6A9B0"/>
<sequence length="79" mass="8092">MSPSPSPTSVPARRARTEPEALTRTVSSPAGRLDASTSAEATPELLHQALSEVAAASGSANRRPRTSGSTPPGRRSPPC</sequence>
<protein>
    <submittedName>
        <fullName evidence="2">Predicted protein</fullName>
    </submittedName>
</protein>